<dbReference type="HAMAP" id="MF_01334">
    <property type="entry name" value="Ribosomal_bL25_CTC"/>
    <property type="match status" value="1"/>
</dbReference>
<dbReference type="Gene3D" id="2.170.120.20">
    <property type="entry name" value="Ribosomal protein L25, beta domain"/>
    <property type="match status" value="1"/>
</dbReference>
<name>A0AAW9JXA6_CARML</name>
<dbReference type="EMBL" id="JAVBVO010000005">
    <property type="protein sequence ID" value="MDZ5760263.1"/>
    <property type="molecule type" value="Genomic_DNA"/>
</dbReference>
<evidence type="ECO:0000256" key="2">
    <source>
        <dbReference type="ARBA" id="ARBA00022884"/>
    </source>
</evidence>
<dbReference type="NCBIfam" id="TIGR00731">
    <property type="entry name" value="bL25_bact_ctc"/>
    <property type="match status" value="1"/>
</dbReference>
<organism evidence="8 9">
    <name type="scientific">Carnobacterium maltaromaticum</name>
    <name type="common">Carnobacterium piscicola</name>
    <dbReference type="NCBI Taxonomy" id="2751"/>
    <lineage>
        <taxon>Bacteria</taxon>
        <taxon>Bacillati</taxon>
        <taxon>Bacillota</taxon>
        <taxon>Bacilli</taxon>
        <taxon>Lactobacillales</taxon>
        <taxon>Carnobacteriaceae</taxon>
        <taxon>Carnobacterium</taxon>
    </lineage>
</organism>
<dbReference type="NCBIfam" id="NF004133">
    <property type="entry name" value="PRK05618.2-4"/>
    <property type="match status" value="1"/>
</dbReference>
<gene>
    <name evidence="5" type="primary">rplY</name>
    <name evidence="5" type="synonym">ctc</name>
    <name evidence="8" type="ORF">RAK27_16620</name>
</gene>
<evidence type="ECO:0000256" key="5">
    <source>
        <dbReference type="HAMAP-Rule" id="MF_01334"/>
    </source>
</evidence>
<feature type="domain" description="Large ribosomal subunit protein bL25 beta" evidence="7">
    <location>
        <begin position="101"/>
        <end position="180"/>
    </location>
</feature>
<dbReference type="Pfam" id="PF01386">
    <property type="entry name" value="Ribosomal_L25p"/>
    <property type="match status" value="1"/>
</dbReference>
<comment type="caution">
    <text evidence="8">The sequence shown here is derived from an EMBL/GenBank/DDBJ whole genome shotgun (WGS) entry which is preliminary data.</text>
</comment>
<dbReference type="InterPro" id="IPR011035">
    <property type="entry name" value="Ribosomal_bL25/Gln-tRNA_synth"/>
</dbReference>
<dbReference type="GO" id="GO:0022625">
    <property type="term" value="C:cytosolic large ribosomal subunit"/>
    <property type="evidence" value="ECO:0007669"/>
    <property type="project" value="TreeGrafter"/>
</dbReference>
<dbReference type="GO" id="GO:0006412">
    <property type="term" value="P:translation"/>
    <property type="evidence" value="ECO:0007669"/>
    <property type="project" value="UniProtKB-UniRule"/>
</dbReference>
<dbReference type="InterPro" id="IPR029751">
    <property type="entry name" value="Ribosomal_L25_dom"/>
</dbReference>
<dbReference type="InterPro" id="IPR020057">
    <property type="entry name" value="Ribosomal_bL25_b-dom"/>
</dbReference>
<dbReference type="GO" id="GO:0008097">
    <property type="term" value="F:5S rRNA binding"/>
    <property type="evidence" value="ECO:0007669"/>
    <property type="project" value="InterPro"/>
</dbReference>
<protein>
    <recommendedName>
        <fullName evidence="5">Large ribosomal subunit protein bL25</fullName>
    </recommendedName>
    <alternativeName>
        <fullName evidence="5">General stress protein CTC</fullName>
    </alternativeName>
</protein>
<dbReference type="AlphaFoldDB" id="A0AAW9JXA6"/>
<evidence type="ECO:0000259" key="6">
    <source>
        <dbReference type="Pfam" id="PF01386"/>
    </source>
</evidence>
<keyword evidence="4 5" id="KW-0687">Ribonucleoprotein</keyword>
<comment type="function">
    <text evidence="5">This is one of the proteins that binds to the 5S RNA in the ribosome where it forms part of the central protuberance.</text>
</comment>
<keyword evidence="1 5" id="KW-0699">rRNA-binding</keyword>
<reference evidence="8" key="1">
    <citation type="submission" date="2023-08" db="EMBL/GenBank/DDBJ databases">
        <title>Genomic characterization of piscicolin 126 produced by Carnobacterium maltaromaticum CM22 strain isolated from salmon (Salmo salar).</title>
        <authorList>
            <person name="Gonzalez-Gragera E."/>
            <person name="Garcia-Lopez J.D."/>
            <person name="Teso-Perez C."/>
            <person name="Gimenez-Hernandez I."/>
            <person name="Peralta-Sanchez J.M."/>
            <person name="Valdivia E."/>
            <person name="Montalban-Lopez M."/>
            <person name="Martin-Platero A.M."/>
            <person name="Banos A."/>
            <person name="Martinez-Bueno M."/>
        </authorList>
    </citation>
    <scope>NUCLEOTIDE SEQUENCE</scope>
    <source>
        <strain evidence="8">CM22</strain>
    </source>
</reference>
<keyword evidence="3 5" id="KW-0689">Ribosomal protein</keyword>
<evidence type="ECO:0000313" key="9">
    <source>
        <dbReference type="Proteomes" id="UP001290462"/>
    </source>
</evidence>
<comment type="similarity">
    <text evidence="5">Belongs to the bacterial ribosomal protein bL25 family. CTC subfamily.</text>
</comment>
<evidence type="ECO:0000313" key="8">
    <source>
        <dbReference type="EMBL" id="MDZ5760263.1"/>
    </source>
</evidence>
<evidence type="ECO:0000256" key="4">
    <source>
        <dbReference type="ARBA" id="ARBA00023274"/>
    </source>
</evidence>
<feature type="domain" description="Large ribosomal subunit protein bL25 L25" evidence="6">
    <location>
        <begin position="5"/>
        <end position="91"/>
    </location>
</feature>
<comment type="subunit">
    <text evidence="5">Part of the 50S ribosomal subunit; part of the 5S rRNA/L5/L18/L25 subcomplex. Contacts the 5S rRNA. Binds to the 5S rRNA independently of L5 and L18.</text>
</comment>
<dbReference type="PANTHER" id="PTHR33284:SF1">
    <property type="entry name" value="RIBOSOMAL PROTEIN L25_GLN-TRNA SYNTHETASE, ANTI-CODON-BINDING DOMAIN-CONTAINING PROTEIN"/>
    <property type="match status" value="1"/>
</dbReference>
<dbReference type="Gene3D" id="2.40.240.10">
    <property type="entry name" value="Ribosomal Protein L25, Chain P"/>
    <property type="match status" value="1"/>
</dbReference>
<proteinExistence type="inferred from homology"/>
<dbReference type="PANTHER" id="PTHR33284">
    <property type="entry name" value="RIBOSOMAL PROTEIN L25/GLN-TRNA SYNTHETASE, ANTI-CODON-BINDING DOMAIN-CONTAINING PROTEIN"/>
    <property type="match status" value="1"/>
</dbReference>
<dbReference type="GeneID" id="83606358"/>
<dbReference type="InterPro" id="IPR020056">
    <property type="entry name" value="Rbsml_bL25/Gln-tRNA_synth_N"/>
</dbReference>
<dbReference type="InterPro" id="IPR001021">
    <property type="entry name" value="Ribosomal_bL25_long"/>
</dbReference>
<dbReference type="Pfam" id="PF14693">
    <property type="entry name" value="Ribosomal_TL5_C"/>
    <property type="match status" value="1"/>
</dbReference>
<dbReference type="InterPro" id="IPR020930">
    <property type="entry name" value="Ribosomal_uL5_bac-type"/>
</dbReference>
<keyword evidence="2 5" id="KW-0694">RNA-binding</keyword>
<evidence type="ECO:0000259" key="7">
    <source>
        <dbReference type="Pfam" id="PF14693"/>
    </source>
</evidence>
<evidence type="ECO:0000256" key="1">
    <source>
        <dbReference type="ARBA" id="ARBA00022730"/>
    </source>
</evidence>
<sequence>MTILLEVEKREVRPRSIKKRLRQEGRIPADVYGYKTENIAISIDEKILQKALRKNGQNAVYTIDIDGKKMNVLLMEEQTDALSGKWIYVDFVSVDMKELTEVEAQIVLINDAVGVKQGGMLNQTLYSTLVSATPDKLPETIEVDVSKLEIGQSITIGDLKENKDYTILADKEEQIAAVEERVVAPEPEAEETTTVE</sequence>
<accession>A0AAW9JXA6</accession>
<dbReference type="RefSeq" id="WP_010050612.1">
    <property type="nucleotide sequence ID" value="NZ_BJOJ01000005.1"/>
</dbReference>
<dbReference type="Proteomes" id="UP001290462">
    <property type="component" value="Unassembled WGS sequence"/>
</dbReference>
<dbReference type="CDD" id="cd00495">
    <property type="entry name" value="Ribosomal_L25_TL5_CTC"/>
    <property type="match status" value="1"/>
</dbReference>
<evidence type="ECO:0000256" key="3">
    <source>
        <dbReference type="ARBA" id="ARBA00022980"/>
    </source>
</evidence>
<dbReference type="SUPFAM" id="SSF50715">
    <property type="entry name" value="Ribosomal protein L25-like"/>
    <property type="match status" value="1"/>
</dbReference>
<dbReference type="GO" id="GO:0003735">
    <property type="term" value="F:structural constituent of ribosome"/>
    <property type="evidence" value="ECO:0007669"/>
    <property type="project" value="InterPro"/>
</dbReference>
<dbReference type="InterPro" id="IPR037121">
    <property type="entry name" value="Ribosomal_bL25_C"/>
</dbReference>